<organism evidence="2 3">
    <name type="scientific">Gossypium australe</name>
    <dbReference type="NCBI Taxonomy" id="47621"/>
    <lineage>
        <taxon>Eukaryota</taxon>
        <taxon>Viridiplantae</taxon>
        <taxon>Streptophyta</taxon>
        <taxon>Embryophyta</taxon>
        <taxon>Tracheophyta</taxon>
        <taxon>Spermatophyta</taxon>
        <taxon>Magnoliopsida</taxon>
        <taxon>eudicotyledons</taxon>
        <taxon>Gunneridae</taxon>
        <taxon>Pentapetalae</taxon>
        <taxon>rosids</taxon>
        <taxon>malvids</taxon>
        <taxon>Malvales</taxon>
        <taxon>Malvaceae</taxon>
        <taxon>Malvoideae</taxon>
        <taxon>Gossypium</taxon>
    </lineage>
</organism>
<dbReference type="GO" id="GO:0003676">
    <property type="term" value="F:nucleic acid binding"/>
    <property type="evidence" value="ECO:0007669"/>
    <property type="project" value="InterPro"/>
</dbReference>
<evidence type="ECO:0000259" key="1">
    <source>
        <dbReference type="Pfam" id="PF24626"/>
    </source>
</evidence>
<dbReference type="PANTHER" id="PTHR45835">
    <property type="entry name" value="YALI0A06105P"/>
    <property type="match status" value="1"/>
</dbReference>
<keyword evidence="2" id="KW-0808">Transferase</keyword>
<evidence type="ECO:0000313" key="3">
    <source>
        <dbReference type="Proteomes" id="UP000325315"/>
    </source>
</evidence>
<sequence length="227" mass="26822">MLRCGILESDGSWEKFLSLVEFAYNNSFQSSIKMVPFEVLYGRKWKTPLYWIQLSENKLFGTNLIRETKEKVKVIQDSLKGAFDRQKSYADLKRKVIEFHIGDRFIALENISLFWPKEKLSPQFIGSYQIIEKIRSIAYRLTLSSKLERIHNLFHVSMLRQYQSNPSHNHHGVEEATWEPEEAMKVQIRTYFLVRFSGTKISFGGRVVTARFQWCQKELFQVHNSDE</sequence>
<gene>
    <name evidence="2" type="ORF">EPI10_024488</name>
</gene>
<feature type="domain" description="Tf2-1-like SH3-like" evidence="1">
    <location>
        <begin position="108"/>
        <end position="162"/>
    </location>
</feature>
<keyword evidence="3" id="KW-1185">Reference proteome</keyword>
<keyword evidence="2" id="KW-0695">RNA-directed DNA polymerase</keyword>
<dbReference type="EMBL" id="SMMG02000005">
    <property type="protein sequence ID" value="KAA3474167.1"/>
    <property type="molecule type" value="Genomic_DNA"/>
</dbReference>
<dbReference type="OrthoDB" id="996762at2759"/>
<keyword evidence="2" id="KW-0548">Nucleotidyltransferase</keyword>
<dbReference type="Gene3D" id="3.30.420.10">
    <property type="entry name" value="Ribonuclease H-like superfamily/Ribonuclease H"/>
    <property type="match status" value="1"/>
</dbReference>
<name>A0A5B6VZ98_9ROSI</name>
<dbReference type="GO" id="GO:0003964">
    <property type="term" value="F:RNA-directed DNA polymerase activity"/>
    <property type="evidence" value="ECO:0007669"/>
    <property type="project" value="UniProtKB-KW"/>
</dbReference>
<dbReference type="InterPro" id="IPR036397">
    <property type="entry name" value="RNaseH_sf"/>
</dbReference>
<reference evidence="3" key="1">
    <citation type="journal article" date="2019" name="Plant Biotechnol. J.">
        <title>Genome sequencing of the Australian wild diploid species Gossypium australe highlights disease resistance and delayed gland morphogenesis.</title>
        <authorList>
            <person name="Cai Y."/>
            <person name="Cai X."/>
            <person name="Wang Q."/>
            <person name="Wang P."/>
            <person name="Zhang Y."/>
            <person name="Cai C."/>
            <person name="Xu Y."/>
            <person name="Wang K."/>
            <person name="Zhou Z."/>
            <person name="Wang C."/>
            <person name="Geng S."/>
            <person name="Li B."/>
            <person name="Dong Q."/>
            <person name="Hou Y."/>
            <person name="Wang H."/>
            <person name="Ai P."/>
            <person name="Liu Z."/>
            <person name="Yi F."/>
            <person name="Sun M."/>
            <person name="An G."/>
            <person name="Cheng J."/>
            <person name="Zhang Y."/>
            <person name="Shi Q."/>
            <person name="Xie Y."/>
            <person name="Shi X."/>
            <person name="Chang Y."/>
            <person name="Huang F."/>
            <person name="Chen Y."/>
            <person name="Hong S."/>
            <person name="Mi L."/>
            <person name="Sun Q."/>
            <person name="Zhang L."/>
            <person name="Zhou B."/>
            <person name="Peng R."/>
            <person name="Zhang X."/>
            <person name="Liu F."/>
        </authorList>
    </citation>
    <scope>NUCLEOTIDE SEQUENCE [LARGE SCALE GENOMIC DNA]</scope>
    <source>
        <strain evidence="3">cv. PA1801</strain>
    </source>
</reference>
<proteinExistence type="predicted"/>
<dbReference type="Pfam" id="PF24626">
    <property type="entry name" value="SH3_Tf2-1"/>
    <property type="match status" value="1"/>
</dbReference>
<protein>
    <submittedName>
        <fullName evidence="2">Reverse transcriptase</fullName>
    </submittedName>
</protein>
<dbReference type="Proteomes" id="UP000325315">
    <property type="component" value="Unassembled WGS sequence"/>
</dbReference>
<evidence type="ECO:0000313" key="2">
    <source>
        <dbReference type="EMBL" id="KAA3474167.1"/>
    </source>
</evidence>
<dbReference type="PANTHER" id="PTHR45835:SF99">
    <property type="entry name" value="CHROMO DOMAIN-CONTAINING PROTEIN-RELATED"/>
    <property type="match status" value="1"/>
</dbReference>
<dbReference type="AlphaFoldDB" id="A0A5B6VZ98"/>
<accession>A0A5B6VZ98</accession>
<comment type="caution">
    <text evidence="2">The sequence shown here is derived from an EMBL/GenBank/DDBJ whole genome shotgun (WGS) entry which is preliminary data.</text>
</comment>
<dbReference type="InterPro" id="IPR056924">
    <property type="entry name" value="SH3_Tf2-1"/>
</dbReference>